<organism evidence="1 2">
    <name type="scientific">Sporomusa acidovorans (strain ATCC 49682 / DSM 3132 / Mol)</name>
    <dbReference type="NCBI Taxonomy" id="1123286"/>
    <lineage>
        <taxon>Bacteria</taxon>
        <taxon>Bacillati</taxon>
        <taxon>Bacillota</taxon>
        <taxon>Negativicutes</taxon>
        <taxon>Selenomonadales</taxon>
        <taxon>Sporomusaceae</taxon>
        <taxon>Sporomusa</taxon>
    </lineage>
</organism>
<accession>A0ABZ3IYG2</accession>
<name>A0ABZ3IYG2_SPOA4</name>
<dbReference type="Proteomes" id="UP000216052">
    <property type="component" value="Chromosome"/>
</dbReference>
<keyword evidence="2" id="KW-1185">Reference proteome</keyword>
<dbReference type="SUPFAM" id="SSF53807">
    <property type="entry name" value="Helical backbone' metal receptor"/>
    <property type="match status" value="1"/>
</dbReference>
<reference evidence="1" key="1">
    <citation type="submission" date="2024-05" db="EMBL/GenBank/DDBJ databases">
        <title>Isolation and characterization of Sporomusa carbonis sp. nov., a carboxydotrophic hydrogenogen in the genus of Sporomusa isolated from a charcoal burning pile.</title>
        <authorList>
            <person name="Boeer T."/>
            <person name="Rosenbaum F."/>
            <person name="Eysell L."/>
            <person name="Mueller V."/>
            <person name="Daniel R."/>
            <person name="Poehlein A."/>
        </authorList>
    </citation>
    <scope>NUCLEOTIDE SEQUENCE [LARGE SCALE GENOMIC DNA]</scope>
    <source>
        <strain evidence="1">DSM 3132</strain>
    </source>
</reference>
<proteinExistence type="predicted"/>
<protein>
    <recommendedName>
        <fullName evidence="3">Nitrogenase</fullName>
    </recommendedName>
</protein>
<dbReference type="Gene3D" id="3.40.50.1980">
    <property type="entry name" value="Nitrogenase molybdenum iron protein domain"/>
    <property type="match status" value="1"/>
</dbReference>
<evidence type="ECO:0000313" key="1">
    <source>
        <dbReference type="EMBL" id="XFO71134.1"/>
    </source>
</evidence>
<dbReference type="EMBL" id="CP155571">
    <property type="protein sequence ID" value="XFO71134.1"/>
    <property type="molecule type" value="Genomic_DNA"/>
</dbReference>
<dbReference type="RefSeq" id="WP_169716965.1">
    <property type="nucleotide sequence ID" value="NZ_CP155571.1"/>
</dbReference>
<gene>
    <name evidence="1" type="ORF">SPACI_011490</name>
</gene>
<evidence type="ECO:0000313" key="2">
    <source>
        <dbReference type="Proteomes" id="UP000216052"/>
    </source>
</evidence>
<sequence>MSNYQFIERPRYTCALGGAIATVSALPKAIPILHAPPGCASNFTWT</sequence>
<evidence type="ECO:0008006" key="3">
    <source>
        <dbReference type="Google" id="ProtNLM"/>
    </source>
</evidence>